<dbReference type="STRING" id="667014.Thein_1018"/>
<evidence type="ECO:0000259" key="8">
    <source>
        <dbReference type="Pfam" id="PF01545"/>
    </source>
</evidence>
<evidence type="ECO:0000256" key="6">
    <source>
        <dbReference type="ARBA" id="ARBA00023136"/>
    </source>
</evidence>
<dbReference type="eggNOG" id="COG0053">
    <property type="taxonomic scope" value="Bacteria"/>
</dbReference>
<feature type="transmembrane region" description="Helical" evidence="7">
    <location>
        <begin position="163"/>
        <end position="180"/>
    </location>
</feature>
<gene>
    <name evidence="10" type="ordered locus">Thein_1018</name>
</gene>
<evidence type="ECO:0000256" key="7">
    <source>
        <dbReference type="SAM" id="Phobius"/>
    </source>
</evidence>
<evidence type="ECO:0000259" key="9">
    <source>
        <dbReference type="Pfam" id="PF16916"/>
    </source>
</evidence>
<dbReference type="SUPFAM" id="SSF161111">
    <property type="entry name" value="Cation efflux protein transmembrane domain-like"/>
    <property type="match status" value="1"/>
</dbReference>
<dbReference type="InterPro" id="IPR058533">
    <property type="entry name" value="Cation_efflux_TM"/>
</dbReference>
<dbReference type="InterPro" id="IPR002524">
    <property type="entry name" value="Cation_efflux"/>
</dbReference>
<dbReference type="GO" id="GO:0015093">
    <property type="term" value="F:ferrous iron transmembrane transporter activity"/>
    <property type="evidence" value="ECO:0007669"/>
    <property type="project" value="TreeGrafter"/>
</dbReference>
<comment type="similarity">
    <text evidence="2">Belongs to the cation diffusion facilitator (CDF) transporter (TC 2.A.4) family.</text>
</comment>
<keyword evidence="11" id="KW-1185">Reference proteome</keyword>
<dbReference type="Proteomes" id="UP000006793">
    <property type="component" value="Chromosome"/>
</dbReference>
<evidence type="ECO:0000256" key="5">
    <source>
        <dbReference type="ARBA" id="ARBA00022989"/>
    </source>
</evidence>
<dbReference type="InterPro" id="IPR036105">
    <property type="entry name" value="DiNase_FeMo-co_biosyn_sf"/>
</dbReference>
<dbReference type="GO" id="GO:0006882">
    <property type="term" value="P:intracellular zinc ion homeostasis"/>
    <property type="evidence" value="ECO:0007669"/>
    <property type="project" value="TreeGrafter"/>
</dbReference>
<dbReference type="GO" id="GO:0005886">
    <property type="term" value="C:plasma membrane"/>
    <property type="evidence" value="ECO:0007669"/>
    <property type="project" value="TreeGrafter"/>
</dbReference>
<dbReference type="InterPro" id="IPR050291">
    <property type="entry name" value="CDF_Transporter"/>
</dbReference>
<dbReference type="Pfam" id="PF16916">
    <property type="entry name" value="ZT_dimer"/>
    <property type="match status" value="1"/>
</dbReference>
<evidence type="ECO:0000313" key="11">
    <source>
        <dbReference type="Proteomes" id="UP000006793"/>
    </source>
</evidence>
<dbReference type="GO" id="GO:0015341">
    <property type="term" value="F:zinc efflux antiporter activity"/>
    <property type="evidence" value="ECO:0007669"/>
    <property type="project" value="TreeGrafter"/>
</dbReference>
<dbReference type="PANTHER" id="PTHR43840">
    <property type="entry name" value="MITOCHONDRIAL METAL TRANSPORTER 1-RELATED"/>
    <property type="match status" value="1"/>
</dbReference>
<dbReference type="InterPro" id="IPR027470">
    <property type="entry name" value="Cation_efflux_CTD"/>
</dbReference>
<keyword evidence="3" id="KW-0813">Transport</keyword>
<evidence type="ECO:0000256" key="1">
    <source>
        <dbReference type="ARBA" id="ARBA00004141"/>
    </source>
</evidence>
<dbReference type="RefSeq" id="WP_013907632.1">
    <property type="nucleotide sequence ID" value="NC_015681.1"/>
</dbReference>
<dbReference type="GO" id="GO:0015086">
    <property type="term" value="F:cadmium ion transmembrane transporter activity"/>
    <property type="evidence" value="ECO:0007669"/>
    <property type="project" value="TreeGrafter"/>
</dbReference>
<proteinExistence type="inferred from homology"/>
<dbReference type="InterPro" id="IPR036837">
    <property type="entry name" value="Cation_efflux_CTD_sf"/>
</dbReference>
<keyword evidence="6 7" id="KW-0472">Membrane</keyword>
<dbReference type="Pfam" id="PF01545">
    <property type="entry name" value="Cation_efflux"/>
    <property type="match status" value="1"/>
</dbReference>
<dbReference type="PaxDb" id="667014-Thein_1018"/>
<dbReference type="SUPFAM" id="SSF160240">
    <property type="entry name" value="Cation efflux protein cytoplasmic domain-like"/>
    <property type="match status" value="1"/>
</dbReference>
<sequence>MAYERQTKIVQESQTLARVALLAAIFNLSLAAAKYLLGRYAGSLSLQADALHSLTDVIGSISVFLGLKFSDRKSEAFPYGLYKLENLASLVSAGFIFLAAYEILLNALHSKEPLIVNNIPLAIGGLILMTLALFLFSRWELKIAKSSGSPSLAADAEHMKTDFLATAVIMVGLIGGFFGVHWLDKIAALIIAVIIFHTGWEIMLDAFKVLLDIGLESEVVTRIAEIVRQFPEVIKIKKIVGRRSGRYRFVEIELVLDVHTLEEAHEIVTIIEEEIYDNFPEIDRVIIHFEPPRLDKIKIAIPLDENGQITSHLACAPEFLFLVIDCEKNPPQIVEEKRVPNPCRQEEKRRGVLLAEWLRDQNVNTFIVPSDDNKARGLFYALSSLGIKILFRPDISLEELFKNPPCPQKSH</sequence>
<feature type="transmembrane region" description="Helical" evidence="7">
    <location>
        <begin position="20"/>
        <end position="38"/>
    </location>
</feature>
<protein>
    <submittedName>
        <fullName evidence="10">Cation diffusion facilitator family transporter</fullName>
    </submittedName>
</protein>
<dbReference type="Gene3D" id="3.30.70.1350">
    <property type="entry name" value="Cation efflux protein, cytoplasmic domain"/>
    <property type="match status" value="1"/>
</dbReference>
<keyword evidence="5 7" id="KW-1133">Transmembrane helix</keyword>
<feature type="transmembrane region" description="Helical" evidence="7">
    <location>
        <begin position="186"/>
        <end position="204"/>
    </location>
</feature>
<dbReference type="SUPFAM" id="SSF53146">
    <property type="entry name" value="Nitrogenase accessory factor-like"/>
    <property type="match status" value="1"/>
</dbReference>
<feature type="transmembrane region" description="Helical" evidence="7">
    <location>
        <begin position="114"/>
        <end position="136"/>
    </location>
</feature>
<dbReference type="InterPro" id="IPR027469">
    <property type="entry name" value="Cation_efflux_TMD_sf"/>
</dbReference>
<dbReference type="EMBL" id="CP002683">
    <property type="protein sequence ID" value="AEH44890.1"/>
    <property type="molecule type" value="Genomic_DNA"/>
</dbReference>
<dbReference type="PANTHER" id="PTHR43840:SF15">
    <property type="entry name" value="MITOCHONDRIAL METAL TRANSPORTER 1-RELATED"/>
    <property type="match status" value="1"/>
</dbReference>
<dbReference type="InParanoid" id="F8ADL3"/>
<feature type="domain" description="Cation efflux protein cytoplasmic" evidence="9">
    <location>
        <begin position="216"/>
        <end position="291"/>
    </location>
</feature>
<feature type="transmembrane region" description="Helical" evidence="7">
    <location>
        <begin position="87"/>
        <end position="108"/>
    </location>
</feature>
<dbReference type="HOGENOM" id="CLU_013430_3_3_0"/>
<comment type="subcellular location">
    <subcellularLocation>
        <location evidence="1">Membrane</location>
        <topology evidence="1">Multi-pass membrane protein</topology>
    </subcellularLocation>
</comment>
<dbReference type="KEGG" id="tid:Thein_1018"/>
<organism evidence="10 11">
    <name type="scientific">Thermodesulfatator indicus (strain DSM 15286 / JCM 11887 / CIR29812)</name>
    <dbReference type="NCBI Taxonomy" id="667014"/>
    <lineage>
        <taxon>Bacteria</taxon>
        <taxon>Pseudomonadati</taxon>
        <taxon>Thermodesulfobacteriota</taxon>
        <taxon>Thermodesulfobacteria</taxon>
        <taxon>Thermodesulfobacteriales</taxon>
        <taxon>Thermodesulfatatoraceae</taxon>
        <taxon>Thermodesulfatator</taxon>
    </lineage>
</organism>
<accession>F8ADL3</accession>
<feature type="domain" description="Cation efflux protein transmembrane" evidence="8">
    <location>
        <begin position="21"/>
        <end position="211"/>
    </location>
</feature>
<keyword evidence="4 7" id="KW-0812">Transmembrane</keyword>
<dbReference type="Gene3D" id="1.20.1510.10">
    <property type="entry name" value="Cation efflux protein transmembrane domain"/>
    <property type="match status" value="1"/>
</dbReference>
<dbReference type="NCBIfam" id="TIGR01297">
    <property type="entry name" value="CDF"/>
    <property type="match status" value="1"/>
</dbReference>
<reference evidence="10 11" key="2">
    <citation type="journal article" date="2012" name="Stand. Genomic Sci.">
        <title>Complete genome sequence of the thermophilic sulfate-reducing ocean bacterium Thermodesulfatator indicus type strain (CIR29812(T)).</title>
        <authorList>
            <person name="Anderson I."/>
            <person name="Saunders E."/>
            <person name="Lapidus A."/>
            <person name="Nolan M."/>
            <person name="Lucas S."/>
            <person name="Tice H."/>
            <person name="Del Rio T.G."/>
            <person name="Cheng J.F."/>
            <person name="Han C."/>
            <person name="Tapia R."/>
            <person name="Goodwin L.A."/>
            <person name="Pitluck S."/>
            <person name="Liolios K."/>
            <person name="Mavromatis K."/>
            <person name="Pagani I."/>
            <person name="Ivanova N."/>
            <person name="Mikhailova N."/>
            <person name="Pati A."/>
            <person name="Chen A."/>
            <person name="Palaniappan K."/>
            <person name="Land M."/>
            <person name="Hauser L."/>
            <person name="Jeffries C.D."/>
            <person name="Chang Y.J."/>
            <person name="Brambilla E.M."/>
            <person name="Rohde M."/>
            <person name="Spring S."/>
            <person name="Goker M."/>
            <person name="Detter J.C."/>
            <person name="Woyke T."/>
            <person name="Bristow J."/>
            <person name="Eisen J.A."/>
            <person name="Markowitz V."/>
            <person name="Hugenholtz P."/>
            <person name="Kyrpides N.C."/>
            <person name="Klenk H.P."/>
        </authorList>
    </citation>
    <scope>NUCLEOTIDE SEQUENCE [LARGE SCALE GENOMIC DNA]</scope>
    <source>
        <strain evidence="11">DSM 15286 / JCM 11887 / CIR29812</strain>
    </source>
</reference>
<dbReference type="Gene3D" id="3.30.420.130">
    <property type="entry name" value="Dinitrogenase iron-molybdenum cofactor biosynthesis domain"/>
    <property type="match status" value="1"/>
</dbReference>
<evidence type="ECO:0000256" key="2">
    <source>
        <dbReference type="ARBA" id="ARBA00008114"/>
    </source>
</evidence>
<evidence type="ECO:0000313" key="10">
    <source>
        <dbReference type="EMBL" id="AEH44890.1"/>
    </source>
</evidence>
<evidence type="ECO:0000256" key="3">
    <source>
        <dbReference type="ARBA" id="ARBA00022448"/>
    </source>
</evidence>
<evidence type="ECO:0000256" key="4">
    <source>
        <dbReference type="ARBA" id="ARBA00022692"/>
    </source>
</evidence>
<name>F8ADL3_THEID</name>
<dbReference type="AlphaFoldDB" id="F8ADL3"/>
<reference evidence="11" key="1">
    <citation type="submission" date="2011-04" db="EMBL/GenBank/DDBJ databases">
        <title>The complete genome of Thermodesulfatator indicus DSM 15286.</title>
        <authorList>
            <person name="Lucas S."/>
            <person name="Copeland A."/>
            <person name="Lapidus A."/>
            <person name="Bruce D."/>
            <person name="Goodwin L."/>
            <person name="Pitluck S."/>
            <person name="Peters L."/>
            <person name="Kyrpides N."/>
            <person name="Mavromatis K."/>
            <person name="Pagani I."/>
            <person name="Ivanova N."/>
            <person name="Saunders L."/>
            <person name="Detter J.C."/>
            <person name="Tapia R."/>
            <person name="Han C."/>
            <person name="Land M."/>
            <person name="Hauser L."/>
            <person name="Markowitz V."/>
            <person name="Cheng J.-F."/>
            <person name="Hugenholtz P."/>
            <person name="Woyke T."/>
            <person name="Wu D."/>
            <person name="Spring S."/>
            <person name="Schroeder M."/>
            <person name="Brambilla E."/>
            <person name="Klenk H.-P."/>
            <person name="Eisen J.A."/>
        </authorList>
    </citation>
    <scope>NUCLEOTIDE SEQUENCE [LARGE SCALE GENOMIC DNA]</scope>
    <source>
        <strain evidence="11">DSM 15286 / JCM 11887 / CIR29812</strain>
    </source>
</reference>